<feature type="domain" description="TonB-dependent receptor plug" evidence="15">
    <location>
        <begin position="76"/>
        <end position="189"/>
    </location>
</feature>
<comment type="subcellular location">
    <subcellularLocation>
        <location evidence="1 10">Cell outer membrane</location>
        <topology evidence="1 10">Multi-pass membrane protein</topology>
    </subcellularLocation>
</comment>
<dbReference type="InterPro" id="IPR036942">
    <property type="entry name" value="Beta-barrel_TonB_sf"/>
</dbReference>
<dbReference type="Gene3D" id="2.40.170.20">
    <property type="entry name" value="TonB-dependent receptor, beta-barrel domain"/>
    <property type="match status" value="1"/>
</dbReference>
<dbReference type="GO" id="GO:0044718">
    <property type="term" value="P:siderophore transmembrane transport"/>
    <property type="evidence" value="ECO:0007669"/>
    <property type="project" value="TreeGrafter"/>
</dbReference>
<keyword evidence="5 13" id="KW-0732">Signal</keyword>
<feature type="domain" description="TonB-dependent receptor-like beta-barrel" evidence="14">
    <location>
        <begin position="262"/>
        <end position="693"/>
    </location>
</feature>
<keyword evidence="16" id="KW-0675">Receptor</keyword>
<feature type="signal peptide" evidence="13">
    <location>
        <begin position="1"/>
        <end position="27"/>
    </location>
</feature>
<evidence type="ECO:0000256" key="5">
    <source>
        <dbReference type="ARBA" id="ARBA00022729"/>
    </source>
</evidence>
<dbReference type="InterPro" id="IPR039426">
    <property type="entry name" value="TonB-dep_rcpt-like"/>
</dbReference>
<evidence type="ECO:0000256" key="6">
    <source>
        <dbReference type="ARBA" id="ARBA00023065"/>
    </source>
</evidence>
<keyword evidence="4 10" id="KW-0812">Transmembrane</keyword>
<evidence type="ECO:0000256" key="2">
    <source>
        <dbReference type="ARBA" id="ARBA00022448"/>
    </source>
</evidence>
<protein>
    <submittedName>
        <fullName evidence="16">Ferric receptor</fullName>
    </submittedName>
</protein>
<organism evidence="16 17">
    <name type="scientific">Helicobacter cinaedi CCUG 18818 = ATCC BAA-847</name>
    <dbReference type="NCBI Taxonomy" id="537971"/>
    <lineage>
        <taxon>Bacteria</taxon>
        <taxon>Pseudomonadati</taxon>
        <taxon>Campylobacterota</taxon>
        <taxon>Epsilonproteobacteria</taxon>
        <taxon>Campylobacterales</taxon>
        <taxon>Helicobacteraceae</taxon>
        <taxon>Helicobacter</taxon>
    </lineage>
</organism>
<keyword evidence="7 11" id="KW-0798">TonB box</keyword>
<dbReference type="Proteomes" id="UP000006036">
    <property type="component" value="Chromosome 1"/>
</dbReference>
<evidence type="ECO:0000259" key="14">
    <source>
        <dbReference type="Pfam" id="PF00593"/>
    </source>
</evidence>
<keyword evidence="6" id="KW-0406">Ion transport</keyword>
<reference evidence="16 17" key="1">
    <citation type="journal article" date="2012" name="J. Bacteriol.">
        <title>Complete Genome Sequence of Helicobacter cinaedi Type Strain ATCC BAA-847.</title>
        <authorList>
            <person name="Miyoshi-Akiyama T."/>
            <person name="Takeshita N."/>
            <person name="Ohmagari N."/>
            <person name="Kirikae T."/>
        </authorList>
    </citation>
    <scope>NUCLEOTIDE SEQUENCE [LARGE SCALE GENOMIC DNA]</scope>
    <source>
        <strain evidence="16 17">ATCC BAA-847</strain>
    </source>
</reference>
<evidence type="ECO:0000256" key="1">
    <source>
        <dbReference type="ARBA" id="ARBA00004571"/>
    </source>
</evidence>
<evidence type="ECO:0000256" key="7">
    <source>
        <dbReference type="ARBA" id="ARBA00023077"/>
    </source>
</evidence>
<evidence type="ECO:0000313" key="16">
    <source>
        <dbReference type="EMBL" id="BAM33355.1"/>
    </source>
</evidence>
<evidence type="ECO:0000256" key="3">
    <source>
        <dbReference type="ARBA" id="ARBA00022452"/>
    </source>
</evidence>
<keyword evidence="2 10" id="KW-0813">Transport</keyword>
<evidence type="ECO:0000256" key="12">
    <source>
        <dbReference type="SAM" id="MobiDB-lite"/>
    </source>
</evidence>
<dbReference type="InterPro" id="IPR012910">
    <property type="entry name" value="Plug_dom"/>
</dbReference>
<dbReference type="RefSeq" id="WP_015453848.1">
    <property type="nucleotide sequence ID" value="NC_020555.1"/>
</dbReference>
<keyword evidence="8 10" id="KW-0472">Membrane</keyword>
<dbReference type="Gene3D" id="2.170.130.10">
    <property type="entry name" value="TonB-dependent receptor, plug domain"/>
    <property type="match status" value="1"/>
</dbReference>
<evidence type="ECO:0000256" key="9">
    <source>
        <dbReference type="ARBA" id="ARBA00023237"/>
    </source>
</evidence>
<dbReference type="SUPFAM" id="SSF56935">
    <property type="entry name" value="Porins"/>
    <property type="match status" value="1"/>
</dbReference>
<dbReference type="PROSITE" id="PS52016">
    <property type="entry name" value="TONB_DEPENDENT_REC_3"/>
    <property type="match status" value="1"/>
</dbReference>
<dbReference type="KEGG" id="hcb:HCBAA847_2139"/>
<dbReference type="InterPro" id="IPR000531">
    <property type="entry name" value="Beta-barrel_TonB"/>
</dbReference>
<evidence type="ECO:0000256" key="13">
    <source>
        <dbReference type="SAM" id="SignalP"/>
    </source>
</evidence>
<dbReference type="CDD" id="cd01347">
    <property type="entry name" value="ligand_gated_channel"/>
    <property type="match status" value="1"/>
</dbReference>
<keyword evidence="3 10" id="KW-1134">Transmembrane beta strand</keyword>
<feature type="chain" id="PRO_5042587572" evidence="13">
    <location>
        <begin position="28"/>
        <end position="740"/>
    </location>
</feature>
<dbReference type="PANTHER" id="PTHR30069:SF53">
    <property type="entry name" value="COLICIN I RECEPTOR-RELATED"/>
    <property type="match status" value="1"/>
</dbReference>
<name>A0AAI8MPL0_9HELI</name>
<dbReference type="EMBL" id="AP012492">
    <property type="protein sequence ID" value="BAM33355.1"/>
    <property type="molecule type" value="Genomic_DNA"/>
</dbReference>
<proteinExistence type="inferred from homology"/>
<evidence type="ECO:0000313" key="17">
    <source>
        <dbReference type="Proteomes" id="UP000006036"/>
    </source>
</evidence>
<dbReference type="GO" id="GO:0015344">
    <property type="term" value="F:siderophore uptake transmembrane transporter activity"/>
    <property type="evidence" value="ECO:0007669"/>
    <property type="project" value="TreeGrafter"/>
</dbReference>
<dbReference type="AlphaFoldDB" id="A0AAI8MPL0"/>
<comment type="similarity">
    <text evidence="10 11">Belongs to the TonB-dependent receptor family.</text>
</comment>
<evidence type="ECO:0000259" key="15">
    <source>
        <dbReference type="Pfam" id="PF07715"/>
    </source>
</evidence>
<keyword evidence="9 10" id="KW-0998">Cell outer membrane</keyword>
<dbReference type="Pfam" id="PF00593">
    <property type="entry name" value="TonB_dep_Rec_b-barrel"/>
    <property type="match status" value="1"/>
</dbReference>
<dbReference type="InterPro" id="IPR037066">
    <property type="entry name" value="Plug_dom_sf"/>
</dbReference>
<evidence type="ECO:0000256" key="4">
    <source>
        <dbReference type="ARBA" id="ARBA00022692"/>
    </source>
</evidence>
<dbReference type="Pfam" id="PF07715">
    <property type="entry name" value="Plug"/>
    <property type="match status" value="1"/>
</dbReference>
<feature type="region of interest" description="Disordered" evidence="12">
    <location>
        <begin position="37"/>
        <end position="57"/>
    </location>
</feature>
<dbReference type="GO" id="GO:0009279">
    <property type="term" value="C:cell outer membrane"/>
    <property type="evidence" value="ECO:0007669"/>
    <property type="project" value="UniProtKB-SubCell"/>
</dbReference>
<dbReference type="PANTHER" id="PTHR30069">
    <property type="entry name" value="TONB-DEPENDENT OUTER MEMBRANE RECEPTOR"/>
    <property type="match status" value="1"/>
</dbReference>
<evidence type="ECO:0000256" key="8">
    <source>
        <dbReference type="ARBA" id="ARBA00023136"/>
    </source>
</evidence>
<sequence length="740" mass="81903">MKTQMKTISRILTGGGAICLFGSIALADTLNENSHTATNQTSLAESSSDQTSPSTRNVKLNKSIVTAASGSEKLVKDAPASTTVISQEELQTMPYRDLAEAVRNVPGVEIDSSAGKLGGFSFLIRGMPADYTLLLVDGRRTKPGGQIATNNNGMESMYNAFMPPLSAIERIEVIRGPMSTLYGSDAMGGMVNIITKKIPEKWGATLSLEANIPESKTYQSTYQASFYAAGALSKKVGMNFRLRDLYRSEAGDTFKTNDGSTTKTFFGAQSNAYNIGTRLNYTPDSKNTFIFDVDYTKITFDNRKQQVGSHTTSSNDTLIGGYTDYLNVSKLVGLLGHDGDYSFGKWKTSLQYMDTRNLGRKVVGKYTADPDVGKNRDIIGQDIYLDSRLLLPLGDYNNLNIGAEYRSEQMHDRAANPNRFGFHTISAFVEDEWNIFEPFTITLGLRDTYNTKFGNHISPRIYGVLDITDSLTLKGGVSTGYKTPYTNQLVSGVYGYGSQGKLGFLGNPDLKPETSINYELGLVFDNDYVDFSVTGFRNNFSNKITSQKVASGEAFSAYCGNSIYSSGCNQLYNADTAYTQGVESTFGIKPIYGVGFDISYVWTDTEVTSGKTKGQKLSFIPEHSLNAKVSYAYKDFSAYLRTEYKAKTPNNSFYSNTNTLTYKEYYKDYVVLTLGAQYRINDFVRLNAGIYNLLNHSFIDFDYVGTQSRNGSSSSTPVYANNYRFILDGRRYWLNVTLDF</sequence>
<gene>
    <name evidence="16" type="primary">cfrA</name>
    <name evidence="16" type="ORF">HCBAA847_2139</name>
</gene>
<accession>A0AAI8MPL0</accession>
<evidence type="ECO:0000256" key="10">
    <source>
        <dbReference type="PROSITE-ProRule" id="PRU01360"/>
    </source>
</evidence>
<evidence type="ECO:0000256" key="11">
    <source>
        <dbReference type="RuleBase" id="RU003357"/>
    </source>
</evidence>